<evidence type="ECO:0000256" key="2">
    <source>
        <dbReference type="SAM" id="SignalP"/>
    </source>
</evidence>
<feature type="signal peptide" evidence="2">
    <location>
        <begin position="1"/>
        <end position="15"/>
    </location>
</feature>
<evidence type="ECO:0000313" key="3">
    <source>
        <dbReference type="EMBL" id="TKR89645.1"/>
    </source>
</evidence>
<name>A0A4V6A565_STECR</name>
<proteinExistence type="predicted"/>
<dbReference type="InterPro" id="IPR036084">
    <property type="entry name" value="Ser_inhib-like_sf"/>
</dbReference>
<dbReference type="Proteomes" id="UP000298663">
    <property type="component" value="Unassembled WGS sequence"/>
</dbReference>
<keyword evidence="1" id="KW-0646">Protease inhibitor</keyword>
<dbReference type="Gene3D" id="2.10.25.10">
    <property type="entry name" value="Laminin"/>
    <property type="match status" value="1"/>
</dbReference>
<dbReference type="EMBL" id="AZBU02000003">
    <property type="protein sequence ID" value="TKR89645.1"/>
    <property type="molecule type" value="Genomic_DNA"/>
</dbReference>
<keyword evidence="2" id="KW-0732">Signal</keyword>
<keyword evidence="4" id="KW-1185">Reference proteome</keyword>
<protein>
    <recommendedName>
        <fullName evidence="5">TIL domain-containing protein</fullName>
    </recommendedName>
</protein>
<reference evidence="3 4" key="1">
    <citation type="journal article" date="2015" name="Genome Biol.">
        <title>Comparative genomics of Steinernema reveals deeply conserved gene regulatory networks.</title>
        <authorList>
            <person name="Dillman A.R."/>
            <person name="Macchietto M."/>
            <person name="Porter C.F."/>
            <person name="Rogers A."/>
            <person name="Williams B."/>
            <person name="Antoshechkin I."/>
            <person name="Lee M.M."/>
            <person name="Goodwin Z."/>
            <person name="Lu X."/>
            <person name="Lewis E.E."/>
            <person name="Goodrich-Blair H."/>
            <person name="Stock S.P."/>
            <person name="Adams B.J."/>
            <person name="Sternberg P.W."/>
            <person name="Mortazavi A."/>
        </authorList>
    </citation>
    <scope>NUCLEOTIDE SEQUENCE [LARGE SCALE GENOMIC DNA]</scope>
    <source>
        <strain evidence="3 4">ALL</strain>
    </source>
</reference>
<dbReference type="AlphaFoldDB" id="A0A4V6A565"/>
<accession>A0A4V6A565</accession>
<gene>
    <name evidence="3" type="ORF">L596_013714</name>
</gene>
<dbReference type="GO" id="GO:0004867">
    <property type="term" value="F:serine-type endopeptidase inhibitor activity"/>
    <property type="evidence" value="ECO:0007669"/>
    <property type="project" value="UniProtKB-KW"/>
</dbReference>
<organism evidence="3 4">
    <name type="scientific">Steinernema carpocapsae</name>
    <name type="common">Entomopathogenic nematode</name>
    <dbReference type="NCBI Taxonomy" id="34508"/>
    <lineage>
        <taxon>Eukaryota</taxon>
        <taxon>Metazoa</taxon>
        <taxon>Ecdysozoa</taxon>
        <taxon>Nematoda</taxon>
        <taxon>Chromadorea</taxon>
        <taxon>Rhabditida</taxon>
        <taxon>Tylenchina</taxon>
        <taxon>Panagrolaimomorpha</taxon>
        <taxon>Strongyloidoidea</taxon>
        <taxon>Steinernematidae</taxon>
        <taxon>Steinernema</taxon>
    </lineage>
</organism>
<evidence type="ECO:0000313" key="4">
    <source>
        <dbReference type="Proteomes" id="UP000298663"/>
    </source>
</evidence>
<feature type="chain" id="PRO_5020773481" description="TIL domain-containing protein" evidence="2">
    <location>
        <begin position="16"/>
        <end position="71"/>
    </location>
</feature>
<keyword evidence="1" id="KW-0722">Serine protease inhibitor</keyword>
<reference evidence="3 4" key="2">
    <citation type="journal article" date="2019" name="G3 (Bethesda)">
        <title>Hybrid Assembly of the Genome of the Entomopathogenic Nematode Steinernema carpocapsae Identifies the X-Chromosome.</title>
        <authorList>
            <person name="Serra L."/>
            <person name="Macchietto M."/>
            <person name="Macias-Munoz A."/>
            <person name="McGill C.J."/>
            <person name="Rodriguez I.M."/>
            <person name="Rodriguez B."/>
            <person name="Murad R."/>
            <person name="Mortazavi A."/>
        </authorList>
    </citation>
    <scope>NUCLEOTIDE SEQUENCE [LARGE SCALE GENOMIC DNA]</scope>
    <source>
        <strain evidence="3 4">ALL</strain>
    </source>
</reference>
<dbReference type="OrthoDB" id="7695409at2759"/>
<sequence length="71" mass="7742">MKLVILFALFALIAAVEKCGPNEKMYECGACDSTCDVEMNCNLKCRTPECGCVEGYKRNDANVCIQAAKCP</sequence>
<dbReference type="CDD" id="cd19941">
    <property type="entry name" value="TIL"/>
    <property type="match status" value="1"/>
</dbReference>
<evidence type="ECO:0008006" key="5">
    <source>
        <dbReference type="Google" id="ProtNLM"/>
    </source>
</evidence>
<dbReference type="SUPFAM" id="SSF57567">
    <property type="entry name" value="Serine protease inhibitors"/>
    <property type="match status" value="1"/>
</dbReference>
<comment type="caution">
    <text evidence="3">The sequence shown here is derived from an EMBL/GenBank/DDBJ whole genome shotgun (WGS) entry which is preliminary data.</text>
</comment>
<evidence type="ECO:0000256" key="1">
    <source>
        <dbReference type="ARBA" id="ARBA00022900"/>
    </source>
</evidence>